<reference evidence="2" key="1">
    <citation type="submission" date="2022-07" db="EMBL/GenBank/DDBJ databases">
        <title>Chromosome-level genome of Muraenolepis orangiensis.</title>
        <authorList>
            <person name="Kim J."/>
        </authorList>
    </citation>
    <scope>NUCLEOTIDE SEQUENCE</scope>
    <source>
        <strain evidence="2">KU_S4_2022</strain>
        <tissue evidence="2">Muscle</tissue>
    </source>
</reference>
<feature type="compositionally biased region" description="Gly residues" evidence="1">
    <location>
        <begin position="105"/>
        <end position="115"/>
    </location>
</feature>
<dbReference type="AlphaFoldDB" id="A0A9Q0DSS5"/>
<comment type="caution">
    <text evidence="2">The sequence shown here is derived from an EMBL/GenBank/DDBJ whole genome shotgun (WGS) entry which is preliminary data.</text>
</comment>
<accession>A0A9Q0DSS5</accession>
<proteinExistence type="predicted"/>
<organism evidence="2 3">
    <name type="scientific">Muraenolepis orangiensis</name>
    <name type="common">Patagonian moray cod</name>
    <dbReference type="NCBI Taxonomy" id="630683"/>
    <lineage>
        <taxon>Eukaryota</taxon>
        <taxon>Metazoa</taxon>
        <taxon>Chordata</taxon>
        <taxon>Craniata</taxon>
        <taxon>Vertebrata</taxon>
        <taxon>Euteleostomi</taxon>
        <taxon>Actinopterygii</taxon>
        <taxon>Neopterygii</taxon>
        <taxon>Teleostei</taxon>
        <taxon>Neoteleostei</taxon>
        <taxon>Acanthomorphata</taxon>
        <taxon>Zeiogadaria</taxon>
        <taxon>Gadariae</taxon>
        <taxon>Gadiformes</taxon>
        <taxon>Muraenolepidoidei</taxon>
        <taxon>Muraenolepididae</taxon>
        <taxon>Muraenolepis</taxon>
    </lineage>
</organism>
<feature type="region of interest" description="Disordered" evidence="1">
    <location>
        <begin position="1"/>
        <end position="176"/>
    </location>
</feature>
<gene>
    <name evidence="2" type="ORF">NHX12_006198</name>
</gene>
<feature type="region of interest" description="Disordered" evidence="1">
    <location>
        <begin position="220"/>
        <end position="245"/>
    </location>
</feature>
<keyword evidence="3" id="KW-1185">Reference proteome</keyword>
<sequence>MGGDGPRHGRGGASPWEVTGLATGGDGPRHGRGGASPREEEGPRHGRGGASPRERRGLATGEEGPRTGRGGASPRERRGLAPGEEGPRHGRGGASHREGRDLAPGGEGPRTGRGGASHRERRGLTPEGEGPRPGRGGGSHRGRRGLERGQAGINQAVRNTCLSLTDPPPAAAPDGSRECWATGAFWLRRKGDWGEVWEELLVQRPAVCQLCASEAMSGVDEGLLSPTRTPSPCSLTAPAQDPQNR</sequence>
<protein>
    <submittedName>
        <fullName evidence="2">Uncharacterized protein</fullName>
    </submittedName>
</protein>
<evidence type="ECO:0000313" key="2">
    <source>
        <dbReference type="EMBL" id="KAJ3593864.1"/>
    </source>
</evidence>
<dbReference type="EMBL" id="JANIIK010000112">
    <property type="protein sequence ID" value="KAJ3593864.1"/>
    <property type="molecule type" value="Genomic_DNA"/>
</dbReference>
<evidence type="ECO:0000313" key="3">
    <source>
        <dbReference type="Proteomes" id="UP001148018"/>
    </source>
</evidence>
<dbReference type="Proteomes" id="UP001148018">
    <property type="component" value="Unassembled WGS sequence"/>
</dbReference>
<name>A0A9Q0DSS5_9TELE</name>
<evidence type="ECO:0000256" key="1">
    <source>
        <dbReference type="SAM" id="MobiDB-lite"/>
    </source>
</evidence>
<feature type="compositionally biased region" description="Polar residues" evidence="1">
    <location>
        <begin position="152"/>
        <end position="163"/>
    </location>
</feature>